<dbReference type="FunFam" id="3.30.780.10:FF:000009">
    <property type="entry name" value="39S ribosomal protein L49, mitochondrial"/>
    <property type="match status" value="1"/>
</dbReference>
<proteinExistence type="inferred from homology"/>
<gene>
    <name evidence="8" type="ORF">PVAND_009781</name>
</gene>
<dbReference type="Gene3D" id="3.30.780.10">
    <property type="entry name" value="SUI1-like domain"/>
    <property type="match status" value="1"/>
</dbReference>
<evidence type="ECO:0000256" key="2">
    <source>
        <dbReference type="ARBA" id="ARBA00005677"/>
    </source>
</evidence>
<reference evidence="8" key="1">
    <citation type="submission" date="2021-03" db="EMBL/GenBank/DDBJ databases">
        <title>Chromosome level genome of the anhydrobiotic midge Polypedilum vanderplanki.</title>
        <authorList>
            <person name="Yoshida Y."/>
            <person name="Kikawada T."/>
            <person name="Gusev O."/>
        </authorList>
    </citation>
    <scope>NUCLEOTIDE SEQUENCE</scope>
    <source>
        <strain evidence="8">NIAS01</strain>
        <tissue evidence="8">Whole body or cell culture</tissue>
    </source>
</reference>
<dbReference type="EMBL" id="JADBJN010000001">
    <property type="protein sequence ID" value="KAG5680262.1"/>
    <property type="molecule type" value="Genomic_DNA"/>
</dbReference>
<keyword evidence="9" id="KW-1185">Reference proteome</keyword>
<dbReference type="GO" id="GO:0005762">
    <property type="term" value="C:mitochondrial large ribosomal subunit"/>
    <property type="evidence" value="ECO:0007669"/>
    <property type="project" value="TreeGrafter"/>
</dbReference>
<evidence type="ECO:0000256" key="3">
    <source>
        <dbReference type="ARBA" id="ARBA00022980"/>
    </source>
</evidence>
<organism evidence="8 9">
    <name type="scientific">Polypedilum vanderplanki</name>
    <name type="common">Sleeping chironomid midge</name>
    <dbReference type="NCBI Taxonomy" id="319348"/>
    <lineage>
        <taxon>Eukaryota</taxon>
        <taxon>Metazoa</taxon>
        <taxon>Ecdysozoa</taxon>
        <taxon>Arthropoda</taxon>
        <taxon>Hexapoda</taxon>
        <taxon>Insecta</taxon>
        <taxon>Pterygota</taxon>
        <taxon>Neoptera</taxon>
        <taxon>Endopterygota</taxon>
        <taxon>Diptera</taxon>
        <taxon>Nematocera</taxon>
        <taxon>Chironomoidea</taxon>
        <taxon>Chironomidae</taxon>
        <taxon>Chironominae</taxon>
        <taxon>Polypedilum</taxon>
        <taxon>Polypedilum</taxon>
    </lineage>
</organism>
<comment type="similarity">
    <text evidence="2">Belongs to the mitochondrion-specific ribosomal protein mL49 family.</text>
</comment>
<protein>
    <recommendedName>
        <fullName evidence="6">Large ribosomal subunit protein mL49</fullName>
    </recommendedName>
    <alternativeName>
        <fullName evidence="7">39S ribosomal protein L49, mitochondrial</fullName>
    </alternativeName>
</protein>
<evidence type="ECO:0000256" key="5">
    <source>
        <dbReference type="ARBA" id="ARBA00023274"/>
    </source>
</evidence>
<dbReference type="AlphaFoldDB" id="A0A9J6CF67"/>
<comment type="subcellular location">
    <subcellularLocation>
        <location evidence="1">Mitochondrion</location>
    </subcellularLocation>
</comment>
<dbReference type="InterPro" id="IPR007740">
    <property type="entry name" value="Ribosomal_mL49"/>
</dbReference>
<accession>A0A9J6CF67</accession>
<dbReference type="OrthoDB" id="19439at2759"/>
<dbReference type="GO" id="GO:0006412">
    <property type="term" value="P:translation"/>
    <property type="evidence" value="ECO:0007669"/>
    <property type="project" value="InterPro"/>
</dbReference>
<keyword evidence="5" id="KW-0687">Ribonucleoprotein</keyword>
<keyword evidence="3" id="KW-0689">Ribosomal protein</keyword>
<evidence type="ECO:0000313" key="8">
    <source>
        <dbReference type="EMBL" id="KAG5680262.1"/>
    </source>
</evidence>
<evidence type="ECO:0000256" key="7">
    <source>
        <dbReference type="ARBA" id="ARBA00035545"/>
    </source>
</evidence>
<sequence length="179" mass="21131">MAFRNLLKLQKQLIPQLNINRSIAIMSIKCGRFKSSEKFQGIQNHPNVEVIENPPEWKYVEHLLGSKLIPQPETKSEYPSGWQPQNPEKYKELPYFIKRTRNFMLPVYLDVTFRGTRRKTFIKNIEGDIWKLEQDLIDVIKQRIGNNPVYSQINEMNRSITIKGDYVTLIQKYLYSIGL</sequence>
<evidence type="ECO:0000256" key="1">
    <source>
        <dbReference type="ARBA" id="ARBA00004173"/>
    </source>
</evidence>
<evidence type="ECO:0000313" key="9">
    <source>
        <dbReference type="Proteomes" id="UP001107558"/>
    </source>
</evidence>
<comment type="caution">
    <text evidence="8">The sequence shown here is derived from an EMBL/GenBank/DDBJ whole genome shotgun (WGS) entry which is preliminary data.</text>
</comment>
<dbReference type="Proteomes" id="UP001107558">
    <property type="component" value="Chromosome 1"/>
</dbReference>
<dbReference type="PANTHER" id="PTHR13477">
    <property type="entry name" value="MITOCHONDRIAL 39S RIBOSOMAL PROTEIN L49"/>
    <property type="match status" value="1"/>
</dbReference>
<evidence type="ECO:0000256" key="6">
    <source>
        <dbReference type="ARBA" id="ARBA00035191"/>
    </source>
</evidence>
<dbReference type="PANTHER" id="PTHR13477:SF0">
    <property type="entry name" value="LARGE RIBOSOMAL SUBUNIT PROTEIN ML49"/>
    <property type="match status" value="1"/>
</dbReference>
<name>A0A9J6CF67_POLVA</name>
<evidence type="ECO:0000256" key="4">
    <source>
        <dbReference type="ARBA" id="ARBA00023128"/>
    </source>
</evidence>
<dbReference type="GO" id="GO:0003735">
    <property type="term" value="F:structural constituent of ribosome"/>
    <property type="evidence" value="ECO:0007669"/>
    <property type="project" value="InterPro"/>
</dbReference>
<dbReference type="Pfam" id="PF05046">
    <property type="entry name" value="Img2"/>
    <property type="match status" value="1"/>
</dbReference>
<keyword evidence="4" id="KW-0496">Mitochondrion</keyword>